<dbReference type="InterPro" id="IPR036388">
    <property type="entry name" value="WH-like_DNA-bd_sf"/>
</dbReference>
<dbReference type="InterPro" id="IPR054105">
    <property type="entry name" value="WHD_NrtR"/>
</dbReference>
<dbReference type="PROSITE" id="PS51462">
    <property type="entry name" value="NUDIX"/>
    <property type="match status" value="1"/>
</dbReference>
<dbReference type="PANTHER" id="PTHR43736:SF4">
    <property type="entry name" value="SLR1690 PROTEIN"/>
    <property type="match status" value="1"/>
</dbReference>
<dbReference type="CDD" id="cd18873">
    <property type="entry name" value="NUDIX_NadM_like"/>
    <property type="match status" value="1"/>
</dbReference>
<dbReference type="RefSeq" id="WP_169609787.1">
    <property type="nucleotide sequence ID" value="NZ_CP051682.1"/>
</dbReference>
<keyword evidence="2" id="KW-0378">Hydrolase</keyword>
<dbReference type="Pfam" id="PF21906">
    <property type="entry name" value="WHD_NrtR"/>
    <property type="match status" value="1"/>
</dbReference>
<feature type="domain" description="Nudix hydrolase" evidence="1">
    <location>
        <begin position="9"/>
        <end position="147"/>
    </location>
</feature>
<dbReference type="Pfam" id="PF00293">
    <property type="entry name" value="NUDIX"/>
    <property type="match status" value="1"/>
</dbReference>
<name>A0A7L5E3C3_9SPHI</name>
<accession>A0A7L5E3C3</accession>
<reference evidence="2 3" key="1">
    <citation type="submission" date="2020-04" db="EMBL/GenBank/DDBJ databases">
        <title>Genome sequencing of novel species.</title>
        <authorList>
            <person name="Heo J."/>
            <person name="Kim S.-J."/>
            <person name="Kim J.-S."/>
            <person name="Hong S.-B."/>
            <person name="Kwon S.-W."/>
        </authorList>
    </citation>
    <scope>NUCLEOTIDE SEQUENCE [LARGE SCALE GENOMIC DNA]</scope>
    <source>
        <strain evidence="2 3">F39-2</strain>
    </source>
</reference>
<proteinExistence type="predicted"/>
<dbReference type="InterPro" id="IPR015797">
    <property type="entry name" value="NUDIX_hydrolase-like_dom_sf"/>
</dbReference>
<organism evidence="2 3">
    <name type="scientific">Mucilaginibacter robiniae</name>
    <dbReference type="NCBI Taxonomy" id="2728022"/>
    <lineage>
        <taxon>Bacteria</taxon>
        <taxon>Pseudomonadati</taxon>
        <taxon>Bacteroidota</taxon>
        <taxon>Sphingobacteriia</taxon>
        <taxon>Sphingobacteriales</taxon>
        <taxon>Sphingobacteriaceae</taxon>
        <taxon>Mucilaginibacter</taxon>
    </lineage>
</organism>
<dbReference type="SUPFAM" id="SSF46785">
    <property type="entry name" value="Winged helix' DNA-binding domain"/>
    <property type="match status" value="1"/>
</dbReference>
<evidence type="ECO:0000313" key="2">
    <source>
        <dbReference type="EMBL" id="QJD97531.1"/>
    </source>
</evidence>
<dbReference type="Gene3D" id="3.90.79.10">
    <property type="entry name" value="Nucleoside Triphosphate Pyrophosphohydrolase"/>
    <property type="match status" value="1"/>
</dbReference>
<dbReference type="Gene3D" id="1.10.10.10">
    <property type="entry name" value="Winged helix-like DNA-binding domain superfamily/Winged helix DNA-binding domain"/>
    <property type="match status" value="1"/>
</dbReference>
<evidence type="ECO:0000313" key="3">
    <source>
        <dbReference type="Proteomes" id="UP000503278"/>
    </source>
</evidence>
<dbReference type="Proteomes" id="UP000503278">
    <property type="component" value="Chromosome"/>
</dbReference>
<dbReference type="EMBL" id="CP051682">
    <property type="protein sequence ID" value="QJD97531.1"/>
    <property type="molecule type" value="Genomic_DNA"/>
</dbReference>
<protein>
    <submittedName>
        <fullName evidence="2">NUDIX hydrolase</fullName>
    </submittedName>
</protein>
<dbReference type="KEGG" id="mrob:HH214_17460"/>
<gene>
    <name evidence="2" type="ORF">HH214_17460</name>
</gene>
<dbReference type="SUPFAM" id="SSF55811">
    <property type="entry name" value="Nudix"/>
    <property type="match status" value="1"/>
</dbReference>
<dbReference type="AlphaFoldDB" id="A0A7L5E3C3"/>
<dbReference type="InterPro" id="IPR036390">
    <property type="entry name" value="WH_DNA-bd_sf"/>
</dbReference>
<dbReference type="InterPro" id="IPR000086">
    <property type="entry name" value="NUDIX_hydrolase_dom"/>
</dbReference>
<evidence type="ECO:0000259" key="1">
    <source>
        <dbReference type="PROSITE" id="PS51462"/>
    </source>
</evidence>
<keyword evidence="3" id="KW-1185">Reference proteome</keyword>
<dbReference type="GO" id="GO:0016787">
    <property type="term" value="F:hydrolase activity"/>
    <property type="evidence" value="ECO:0007669"/>
    <property type="project" value="UniProtKB-KW"/>
</dbReference>
<sequence length="234" mass="27539">MKEHLPKFESAISIDCVIFGFEAGELKISLIERSAEPYTDWWALPGNIVKQDESIEAAAERILHELTGLHDLHMEQFHTFGDVNRHPSGRVITVAYYALIRINHQDELRPVNQEQLAKKAFWHSVNDLPKLAFDHTEIFKYGFDQLKRKLNYQPIAFELLPEKFTLTQLQQLYEAILCKKLDKRNFRKKMLSYGFLKELDEKQKNVSFRAAKLYKFDRRKYAKIFQSELSASEK</sequence>
<dbReference type="PANTHER" id="PTHR43736">
    <property type="entry name" value="ADP-RIBOSE PYROPHOSPHATASE"/>
    <property type="match status" value="1"/>
</dbReference>